<keyword evidence="1" id="KW-0614">Plasmid</keyword>
<dbReference type="InterPro" id="IPR017034">
    <property type="entry name" value="Abi_system_AbiD/AbiF"/>
</dbReference>
<evidence type="ECO:0000313" key="1">
    <source>
        <dbReference type="EMBL" id="QYY44714.1"/>
    </source>
</evidence>
<dbReference type="EMBL" id="CP080765">
    <property type="protein sequence ID" value="QYY44714.1"/>
    <property type="molecule type" value="Genomic_DNA"/>
</dbReference>
<sequence length="269" mass="32175">MGERDKQNKIKPPLTFEEQLELLKSRNLIITNEIEAIEILKRVNYYRLSGYTLWSKKDDKFFDGVSFSDIYNLYEFDRKLRNILIPMLETIEISCRTDIAYFLAHKYGPLGYKNKENFQNEEYHASFLNEIEKEIKREKEIFITHHKEKYNSQFPIWTIVEIMSFGTLSMLFRNLKKEDRKDIARSSYGIPEFYMISWLRCLAYVRNVCAHYGRLYGKKLILLPKLFKSDKKLGVKADKVFCAIYIMRKLCKDQREWDSFITNLSALLD</sequence>
<dbReference type="RefSeq" id="WP_220561114.1">
    <property type="nucleotide sequence ID" value="NZ_CP080765.1"/>
</dbReference>
<accession>A0ABX8YGC7</accession>
<geneLocation type="plasmid" evidence="1 2">
    <name>pAT1</name>
</geneLocation>
<reference evidence="1 2" key="1">
    <citation type="submission" date="2021-08" db="EMBL/GenBank/DDBJ databases">
        <title>Complete genome sequence of the strain Aneurinibacillus thermoaerophilus CCM 8960.</title>
        <authorList>
            <person name="Musilova J."/>
            <person name="Kourilova X."/>
            <person name="Pernicova I."/>
            <person name="Bezdicek M."/>
            <person name="Lengerova M."/>
            <person name="Obruca S."/>
            <person name="Sedlar K."/>
        </authorList>
    </citation>
    <scope>NUCLEOTIDE SEQUENCE [LARGE SCALE GENOMIC DNA]</scope>
    <source>
        <strain evidence="1 2">CCM 8960</strain>
        <plasmid evidence="1 2">pAT1</plasmid>
    </source>
</reference>
<protein>
    <submittedName>
        <fullName evidence="1">Abi family protein</fullName>
    </submittedName>
</protein>
<dbReference type="GeneID" id="97143452"/>
<name>A0ABX8YGC7_ANETH</name>
<dbReference type="InterPro" id="IPR011664">
    <property type="entry name" value="Abi_system_AbiD/AbiF-like"/>
</dbReference>
<dbReference type="PIRSF" id="PIRSF034934">
    <property type="entry name" value="AbiF_AbiD"/>
    <property type="match status" value="1"/>
</dbReference>
<dbReference type="Proteomes" id="UP000826616">
    <property type="component" value="Plasmid pAT1"/>
</dbReference>
<gene>
    <name evidence="1" type="ORF">K3F53_18900</name>
</gene>
<keyword evidence="2" id="KW-1185">Reference proteome</keyword>
<proteinExistence type="predicted"/>
<dbReference type="Pfam" id="PF07751">
    <property type="entry name" value="Abi_2"/>
    <property type="match status" value="1"/>
</dbReference>
<evidence type="ECO:0000313" key="2">
    <source>
        <dbReference type="Proteomes" id="UP000826616"/>
    </source>
</evidence>
<organism evidence="1 2">
    <name type="scientific">Aneurinibacillus thermoaerophilus</name>
    <dbReference type="NCBI Taxonomy" id="143495"/>
    <lineage>
        <taxon>Bacteria</taxon>
        <taxon>Bacillati</taxon>
        <taxon>Bacillota</taxon>
        <taxon>Bacilli</taxon>
        <taxon>Bacillales</taxon>
        <taxon>Paenibacillaceae</taxon>
        <taxon>Aneurinibacillus group</taxon>
        <taxon>Aneurinibacillus</taxon>
    </lineage>
</organism>